<protein>
    <submittedName>
        <fullName evidence="2">VWFA domain-containing protein</fullName>
    </submittedName>
</protein>
<dbReference type="WBParaSite" id="JU765_v2.g17875.t1">
    <property type="protein sequence ID" value="JU765_v2.g17875.t1"/>
    <property type="gene ID" value="JU765_v2.g17875"/>
</dbReference>
<accession>A0AC34QMZ9</accession>
<reference evidence="2" key="1">
    <citation type="submission" date="2022-11" db="UniProtKB">
        <authorList>
            <consortium name="WormBaseParasite"/>
        </authorList>
    </citation>
    <scope>IDENTIFICATION</scope>
</reference>
<proteinExistence type="predicted"/>
<evidence type="ECO:0000313" key="2">
    <source>
        <dbReference type="WBParaSite" id="JU765_v2.g17875.t1"/>
    </source>
</evidence>
<evidence type="ECO:0000313" key="1">
    <source>
        <dbReference type="Proteomes" id="UP000887576"/>
    </source>
</evidence>
<name>A0AC34QMZ9_9BILA</name>
<dbReference type="Proteomes" id="UP000887576">
    <property type="component" value="Unplaced"/>
</dbReference>
<sequence length="618" mass="68445">MPTTTAPPVYSLMCRPVNLMFVLDYSQSINPNFYNTSVRAFVRTIAAGYPMKGEIDGSSSRIGIVQFASDANVSYPLIERTRQEFLNTIDAGIYYPHQGITNISIGLEVAINEFKNQGIAAHDNVMIILMTDGVSTLDIQQTQPAADRVHAYTDFFAGVGIDGINGNDISANLTNLGILLGNRDLAFADILLAEDSVSGIWPKSRKTYPCPPCKGAIFIAEMTETIGQYKKEILLNATKQIAAYLNANSGLSAEELLFSIATYGNGVIRPIQFQKFDDFNYDLDRLINSVASSNNPNSNQTFASDILKNLYETVTSNRLKNYFVLFMGESENISDVKLSADYAMKLAQTSAEIFVLDLTENNQINDFVFKYLVGNDVEKIQNYTGQSVADLKNFYATGIFGQNWKKMTCSVPSTTPCKGAIFIGEMTEVIAQERKGIFLNATKQIAAYLNANPGPSATADQLQFSIATYGNGTIRPVILQPFSDFNNVLDILIYNLTTANSPNPGQTNTSSILSDLYGIIKRGTLQNYLVLFMGESERILDIMLTDQVAGMLASTSAEIFVLDMTNGFWTNDYLFEKLVKNDLTKIYNYTRQNAGDLADYYTTGKFAQVWNQLRCNFF</sequence>
<organism evidence="1 2">
    <name type="scientific">Panagrolaimus sp. JU765</name>
    <dbReference type="NCBI Taxonomy" id="591449"/>
    <lineage>
        <taxon>Eukaryota</taxon>
        <taxon>Metazoa</taxon>
        <taxon>Ecdysozoa</taxon>
        <taxon>Nematoda</taxon>
        <taxon>Chromadorea</taxon>
        <taxon>Rhabditida</taxon>
        <taxon>Tylenchina</taxon>
        <taxon>Panagrolaimomorpha</taxon>
        <taxon>Panagrolaimoidea</taxon>
        <taxon>Panagrolaimidae</taxon>
        <taxon>Panagrolaimus</taxon>
    </lineage>
</organism>